<keyword evidence="3" id="KW-1185">Reference proteome</keyword>
<proteinExistence type="predicted"/>
<evidence type="ECO:0000259" key="1">
    <source>
        <dbReference type="Pfam" id="PF04230"/>
    </source>
</evidence>
<comment type="caution">
    <text evidence="2">The sequence shown here is derived from an EMBL/GenBank/DDBJ whole genome shotgun (WGS) entry which is preliminary data.</text>
</comment>
<dbReference type="Proteomes" id="UP001597049">
    <property type="component" value="Unassembled WGS sequence"/>
</dbReference>
<accession>A0ABW3GPB8</accession>
<name>A0ABW3GPB8_9FLAO</name>
<evidence type="ECO:0000313" key="3">
    <source>
        <dbReference type="Proteomes" id="UP001597049"/>
    </source>
</evidence>
<dbReference type="EMBL" id="JBHTIV010000005">
    <property type="protein sequence ID" value="MFD0931605.1"/>
    <property type="molecule type" value="Genomic_DNA"/>
</dbReference>
<dbReference type="GO" id="GO:0016740">
    <property type="term" value="F:transferase activity"/>
    <property type="evidence" value="ECO:0007669"/>
    <property type="project" value="UniProtKB-KW"/>
</dbReference>
<keyword evidence="2" id="KW-0808">Transferase</keyword>
<evidence type="ECO:0000313" key="2">
    <source>
        <dbReference type="EMBL" id="MFD0931605.1"/>
    </source>
</evidence>
<dbReference type="InterPro" id="IPR007345">
    <property type="entry name" value="Polysacch_pyruvyl_Trfase"/>
</dbReference>
<gene>
    <name evidence="2" type="ORF">ACFQ0R_03230</name>
</gene>
<protein>
    <submittedName>
        <fullName evidence="2">Polysaccharide pyruvyl transferase family protein</fullName>
    </submittedName>
</protein>
<sequence length="403" mass="47326">MNKSIKVVGQPMYNIGDLAAFKSLNQLLKEKFEAEIQYSVLSSRKIDLEFTKDSEISFLSDIPVVSKYEKLLAILSPKLLKFLSILFPKLKEKYKVLLKPDFLLFAPGGLELGLYKEWDYLWMMSIFVAFKKNFGIYSRSIGDFQDKTFLDSFFKRKVVKYLKYSKFNGLRDQRSQTEAKYLGIPFYPSIDVVFSNIPDYENIDKEILIEHYGSNYMVFTPSAFEWHPRFSNYSSETFVELYLEIINIIIEKTDFDIVMLPHIYKDNKDTDYFNSLKSKCSNPKRIYILENNPDSDLYQYIISKSKFTVVSRLHQTIFSINNHTPFLSISYEHKMEDMMKILDLDDYVVRLQDILDGKIDISKTLHSFLLDEFDQNRLIEAQTKANQIALNSFEKLSQRISDV</sequence>
<reference evidence="3" key="1">
    <citation type="journal article" date="2019" name="Int. J. Syst. Evol. Microbiol.">
        <title>The Global Catalogue of Microorganisms (GCM) 10K type strain sequencing project: providing services to taxonomists for standard genome sequencing and annotation.</title>
        <authorList>
            <consortium name="The Broad Institute Genomics Platform"/>
            <consortium name="The Broad Institute Genome Sequencing Center for Infectious Disease"/>
            <person name="Wu L."/>
            <person name="Ma J."/>
        </authorList>
    </citation>
    <scope>NUCLEOTIDE SEQUENCE [LARGE SCALE GENOMIC DNA]</scope>
    <source>
        <strain evidence="3">CCUG 56752</strain>
    </source>
</reference>
<dbReference type="PANTHER" id="PTHR36836:SF1">
    <property type="entry name" value="COLANIC ACID BIOSYNTHESIS PROTEIN WCAK"/>
    <property type="match status" value="1"/>
</dbReference>
<dbReference type="PANTHER" id="PTHR36836">
    <property type="entry name" value="COLANIC ACID BIOSYNTHESIS PROTEIN WCAK"/>
    <property type="match status" value="1"/>
</dbReference>
<dbReference type="RefSeq" id="WP_379656936.1">
    <property type="nucleotide sequence ID" value="NZ_JBHTIV010000005.1"/>
</dbReference>
<feature type="domain" description="Polysaccharide pyruvyl transferase" evidence="1">
    <location>
        <begin position="14"/>
        <end position="333"/>
    </location>
</feature>
<dbReference type="Pfam" id="PF04230">
    <property type="entry name" value="PS_pyruv_trans"/>
    <property type="match status" value="1"/>
</dbReference>
<organism evidence="2 3">
    <name type="scientific">Psychroflexus salinarum</name>
    <dbReference type="NCBI Taxonomy" id="546024"/>
    <lineage>
        <taxon>Bacteria</taxon>
        <taxon>Pseudomonadati</taxon>
        <taxon>Bacteroidota</taxon>
        <taxon>Flavobacteriia</taxon>
        <taxon>Flavobacteriales</taxon>
        <taxon>Flavobacteriaceae</taxon>
        <taxon>Psychroflexus</taxon>
    </lineage>
</organism>